<accession>A0A0G1LVV0</accession>
<dbReference type="SUPFAM" id="SSF143100">
    <property type="entry name" value="TTHA1013/TTHA0281-like"/>
    <property type="match status" value="1"/>
</dbReference>
<dbReference type="InterPro" id="IPR035069">
    <property type="entry name" value="TTHA1013/TTHA0281-like"/>
</dbReference>
<dbReference type="Pfam" id="PF15919">
    <property type="entry name" value="HicB_lk_antitox"/>
    <property type="match status" value="1"/>
</dbReference>
<dbReference type="InterPro" id="IPR031807">
    <property type="entry name" value="HicB-like"/>
</dbReference>
<comment type="caution">
    <text evidence="2">The sequence shown here is derived from an EMBL/GenBank/DDBJ whole genome shotgun (WGS) entry which is preliminary data.</text>
</comment>
<gene>
    <name evidence="2" type="ORF">UW55_C0001G0157</name>
</gene>
<dbReference type="EMBL" id="LCIT01000001">
    <property type="protein sequence ID" value="KKT63864.1"/>
    <property type="molecule type" value="Genomic_DNA"/>
</dbReference>
<evidence type="ECO:0000259" key="1">
    <source>
        <dbReference type="Pfam" id="PF15919"/>
    </source>
</evidence>
<dbReference type="AlphaFoldDB" id="A0A0G1LVV0"/>
<feature type="domain" description="HicB-like antitoxin of toxin-antitoxin system" evidence="1">
    <location>
        <begin position="16"/>
        <end position="67"/>
    </location>
</feature>
<dbReference type="Gene3D" id="3.30.160.250">
    <property type="match status" value="1"/>
</dbReference>
<proteinExistence type="predicted"/>
<dbReference type="Proteomes" id="UP000033945">
    <property type="component" value="Unassembled WGS sequence"/>
</dbReference>
<dbReference type="PANTHER" id="PTHR34504:SF2">
    <property type="entry name" value="UPF0150 PROTEIN SSL0259"/>
    <property type="match status" value="1"/>
</dbReference>
<dbReference type="PANTHER" id="PTHR34504">
    <property type="entry name" value="ANTITOXIN HICB"/>
    <property type="match status" value="1"/>
</dbReference>
<evidence type="ECO:0000313" key="2">
    <source>
        <dbReference type="EMBL" id="KKT63864.1"/>
    </source>
</evidence>
<name>A0A0G1LVV0_9BACT</name>
<protein>
    <recommendedName>
        <fullName evidence="1">HicB-like antitoxin of toxin-antitoxin system domain-containing protein</fullName>
    </recommendedName>
</protein>
<reference evidence="2 3" key="1">
    <citation type="journal article" date="2015" name="Nature">
        <title>rRNA introns, odd ribosomes, and small enigmatic genomes across a large radiation of phyla.</title>
        <authorList>
            <person name="Brown C.T."/>
            <person name="Hug L.A."/>
            <person name="Thomas B.C."/>
            <person name="Sharon I."/>
            <person name="Castelle C.J."/>
            <person name="Singh A."/>
            <person name="Wilkins M.J."/>
            <person name="Williams K.H."/>
            <person name="Banfield J.F."/>
        </authorList>
    </citation>
    <scope>NUCLEOTIDE SEQUENCE [LARGE SCALE GENOMIC DNA]</scope>
</reference>
<evidence type="ECO:0000313" key="3">
    <source>
        <dbReference type="Proteomes" id="UP000033945"/>
    </source>
</evidence>
<organism evidence="2 3">
    <name type="scientific">Candidatus Giovannonibacteria bacterium GW2011_GWA2_44_26</name>
    <dbReference type="NCBI Taxonomy" id="1618648"/>
    <lineage>
        <taxon>Bacteria</taxon>
        <taxon>Candidatus Giovannoniibacteriota</taxon>
    </lineage>
</organism>
<dbReference type="InterPro" id="IPR051404">
    <property type="entry name" value="TA_system_antitoxin"/>
</dbReference>
<sequence>METMSNIHYNLFLLPEPEGGFTVVVPALPGCVTYGKNLAEAKKMAADAIKGYVASLRKHRESIPLDDSFITSINLNSPSKVPAHA</sequence>